<evidence type="ECO:0000256" key="2">
    <source>
        <dbReference type="ARBA" id="ARBA00022475"/>
    </source>
</evidence>
<proteinExistence type="inferred from homology"/>
<dbReference type="InterPro" id="IPR024478">
    <property type="entry name" value="HlyB_4HB_MCP"/>
</dbReference>
<dbReference type="Gene3D" id="1.10.287.950">
    <property type="entry name" value="Methyl-accepting chemotaxis protein"/>
    <property type="match status" value="1"/>
</dbReference>
<sequence>MKMTVGKKIFGGFALLLVLLLVVGLFGVNQMNRLYKQAEEMNVSWMPGVSTSKEIESVTQEIVSKMFLVVVESDVQRATELTKQIDEHFKQIDTEMAAYEATILDELYPEDRHNFEELKKEISGLKSAIEESKKLAADVNLEAGVGSRIGEVNNMIKSLTDRLRASNEILDKVTKFNDDGAVRLAKLAAETNESARGVIFTVIAAAILIGLVMAYLIARNISRPMIQASEALGRVAAGDLTVEPLKVKSRDEIGQLAEAFNRMTADMNAMVSQIKVSSEMVAASAEQLLASAEQSSKAAESVADGSQEASDYTEKQMQSVEELFNALSEVSAGMQQISGNGEIMLTMVRETNELSDRGGRAVQAIAEQMNEINQTSEESSRMIRMLGEQSKQIGNIVTLITGIANQTNLLALNAAIEAARAGEHGKGFAVVAGEVRKLAEQSVQSAAQITSLVESIQRDTDKVILSVERGTDKVYEGIRKAEDVRDAFTEIKESIQTVSVKVEEVTHSVEDMTASSEEMTATIETVSTASEQIATASQTNAAASQQQLASMQEISASSQSLAHLAEELNEVLARFKTNK</sequence>
<dbReference type="SUPFAM" id="SSF58104">
    <property type="entry name" value="Methyl-accepting chemotaxis protein (MCP) signaling domain"/>
    <property type="match status" value="1"/>
</dbReference>
<reference evidence="10 11" key="1">
    <citation type="journal article" date="2012" name="J. Bacteriol.">
        <title>Complete Genome Sequence of Paenibacillus mucilaginosus 3016, a Bacterium Functional as Microbial Fertilizer.</title>
        <authorList>
            <person name="Ma M."/>
            <person name="Wang Z."/>
            <person name="Li L."/>
            <person name="Jiang X."/>
            <person name="Guan D."/>
            <person name="Cao F."/>
            <person name="Chen H."/>
            <person name="Wang X."/>
            <person name="Shen D."/>
            <person name="Du B."/>
            <person name="Li J."/>
        </authorList>
    </citation>
    <scope>NUCLEOTIDE SEQUENCE [LARGE SCALE GENOMIC DNA]</scope>
    <source>
        <strain evidence="10 11">3016</strain>
    </source>
</reference>
<dbReference type="PANTHER" id="PTHR32089:SF112">
    <property type="entry name" value="LYSOZYME-LIKE PROTEIN-RELATED"/>
    <property type="match status" value="1"/>
</dbReference>
<keyword evidence="7" id="KW-0812">Transmembrane</keyword>
<keyword evidence="2" id="KW-1003">Cell membrane</keyword>
<protein>
    <submittedName>
        <fullName evidence="10">Putative methyl-accepting chemotaxis protein</fullName>
    </submittedName>
</protein>
<comment type="subcellular location">
    <subcellularLocation>
        <location evidence="1">Cell membrane</location>
    </subcellularLocation>
</comment>
<evidence type="ECO:0000259" key="8">
    <source>
        <dbReference type="PROSITE" id="PS50111"/>
    </source>
</evidence>
<dbReference type="PANTHER" id="PTHR32089">
    <property type="entry name" value="METHYL-ACCEPTING CHEMOTAXIS PROTEIN MCPB"/>
    <property type="match status" value="1"/>
</dbReference>
<dbReference type="Proteomes" id="UP000007523">
    <property type="component" value="Chromosome"/>
</dbReference>
<dbReference type="Gene3D" id="6.10.340.10">
    <property type="match status" value="1"/>
</dbReference>
<dbReference type="HOGENOM" id="CLU_000445_107_27_9"/>
<keyword evidence="4 6" id="KW-0807">Transducer</keyword>
<dbReference type="InterPro" id="IPR003660">
    <property type="entry name" value="HAMP_dom"/>
</dbReference>
<dbReference type="GO" id="GO:0007165">
    <property type="term" value="P:signal transduction"/>
    <property type="evidence" value="ECO:0007669"/>
    <property type="project" value="UniProtKB-KW"/>
</dbReference>
<dbReference type="GO" id="GO:0005886">
    <property type="term" value="C:plasma membrane"/>
    <property type="evidence" value="ECO:0007669"/>
    <property type="project" value="UniProtKB-SubCell"/>
</dbReference>
<dbReference type="EMBL" id="CP003235">
    <property type="protein sequence ID" value="AFC27427.1"/>
    <property type="molecule type" value="Genomic_DNA"/>
</dbReference>
<evidence type="ECO:0000256" key="4">
    <source>
        <dbReference type="ARBA" id="ARBA00023224"/>
    </source>
</evidence>
<dbReference type="CDD" id="cd06225">
    <property type="entry name" value="HAMP"/>
    <property type="match status" value="1"/>
</dbReference>
<evidence type="ECO:0000313" key="11">
    <source>
        <dbReference type="Proteomes" id="UP000007523"/>
    </source>
</evidence>
<keyword evidence="11" id="KW-1185">Reference proteome</keyword>
<keyword evidence="3 7" id="KW-0472">Membrane</keyword>
<organism evidence="10 11">
    <name type="scientific">Paenibacillus mucilaginosus 3016</name>
    <dbReference type="NCBI Taxonomy" id="1116391"/>
    <lineage>
        <taxon>Bacteria</taxon>
        <taxon>Bacillati</taxon>
        <taxon>Bacillota</taxon>
        <taxon>Bacilli</taxon>
        <taxon>Bacillales</taxon>
        <taxon>Paenibacillaceae</taxon>
        <taxon>Paenibacillus</taxon>
    </lineage>
</organism>
<dbReference type="SMART" id="SM00304">
    <property type="entry name" value="HAMP"/>
    <property type="match status" value="1"/>
</dbReference>
<dbReference type="Pfam" id="PF00672">
    <property type="entry name" value="HAMP"/>
    <property type="match status" value="1"/>
</dbReference>
<dbReference type="AlphaFoldDB" id="H6NSK6"/>
<evidence type="ECO:0000256" key="5">
    <source>
        <dbReference type="ARBA" id="ARBA00029447"/>
    </source>
</evidence>
<dbReference type="PROSITE" id="PS50111">
    <property type="entry name" value="CHEMOTAXIS_TRANSDUC_2"/>
    <property type="match status" value="1"/>
</dbReference>
<evidence type="ECO:0000256" key="3">
    <source>
        <dbReference type="ARBA" id="ARBA00023136"/>
    </source>
</evidence>
<evidence type="ECO:0000256" key="1">
    <source>
        <dbReference type="ARBA" id="ARBA00004236"/>
    </source>
</evidence>
<comment type="similarity">
    <text evidence="5">Belongs to the methyl-accepting chemotaxis (MCP) protein family.</text>
</comment>
<evidence type="ECO:0000313" key="10">
    <source>
        <dbReference type="EMBL" id="AFC27427.1"/>
    </source>
</evidence>
<feature type="domain" description="Methyl-accepting transducer" evidence="8">
    <location>
        <begin position="291"/>
        <end position="527"/>
    </location>
</feature>
<dbReference type="STRING" id="1116391.PM3016_457"/>
<dbReference type="Pfam" id="PF12729">
    <property type="entry name" value="4HB_MCP_1"/>
    <property type="match status" value="1"/>
</dbReference>
<dbReference type="SMART" id="SM00283">
    <property type="entry name" value="MA"/>
    <property type="match status" value="1"/>
</dbReference>
<name>H6NSK6_9BACL</name>
<evidence type="ECO:0000256" key="6">
    <source>
        <dbReference type="PROSITE-ProRule" id="PRU00284"/>
    </source>
</evidence>
<gene>
    <name evidence="10" type="ORF">PM3016_457</name>
</gene>
<feature type="transmembrane region" description="Helical" evidence="7">
    <location>
        <begin position="197"/>
        <end position="218"/>
    </location>
</feature>
<dbReference type="CDD" id="cd11386">
    <property type="entry name" value="MCP_signal"/>
    <property type="match status" value="1"/>
</dbReference>
<dbReference type="KEGG" id="pmq:PM3016_457"/>
<evidence type="ECO:0000256" key="7">
    <source>
        <dbReference type="SAM" id="Phobius"/>
    </source>
</evidence>
<feature type="domain" description="HAMP" evidence="9">
    <location>
        <begin position="219"/>
        <end position="272"/>
    </location>
</feature>
<dbReference type="InterPro" id="IPR004089">
    <property type="entry name" value="MCPsignal_dom"/>
</dbReference>
<keyword evidence="7" id="KW-1133">Transmembrane helix</keyword>
<dbReference type="PROSITE" id="PS50885">
    <property type="entry name" value="HAMP"/>
    <property type="match status" value="1"/>
</dbReference>
<dbReference type="Pfam" id="PF00015">
    <property type="entry name" value="MCPsignal"/>
    <property type="match status" value="1"/>
</dbReference>
<accession>H6NSK6</accession>
<evidence type="ECO:0000259" key="9">
    <source>
        <dbReference type="PROSITE" id="PS50885"/>
    </source>
</evidence>